<reference evidence="3 4" key="1">
    <citation type="submission" date="2020-05" db="EMBL/GenBank/DDBJ databases">
        <title>Strain PA2F3 complete genome.</title>
        <authorList>
            <person name="Kim Y.-S."/>
            <person name="Kim S.-J."/>
            <person name="Jung H.-k."/>
            <person name="Kim S.-E."/>
            <person name="Kim K.-H."/>
        </authorList>
    </citation>
    <scope>NUCLEOTIDE SEQUENCE [LARGE SCALE GENOMIC DNA]</scope>
    <source>
        <strain evidence="3 4">PA2F3</strain>
    </source>
</reference>
<dbReference type="Proteomes" id="UP000502498">
    <property type="component" value="Chromosome"/>
</dbReference>
<dbReference type="PANTHER" id="PTHR12526">
    <property type="entry name" value="GLYCOSYLTRANSFERASE"/>
    <property type="match status" value="1"/>
</dbReference>
<proteinExistence type="predicted"/>
<gene>
    <name evidence="3" type="ORF">HQM25_13990</name>
</gene>
<dbReference type="AlphaFoldDB" id="A0A7D4THV0"/>
<evidence type="ECO:0000256" key="1">
    <source>
        <dbReference type="ARBA" id="ARBA00022679"/>
    </source>
</evidence>
<keyword evidence="1 3" id="KW-0808">Transferase</keyword>
<dbReference type="GO" id="GO:0016757">
    <property type="term" value="F:glycosyltransferase activity"/>
    <property type="evidence" value="ECO:0007669"/>
    <property type="project" value="InterPro"/>
</dbReference>
<dbReference type="RefSeq" id="WP_172990789.1">
    <property type="nucleotide sequence ID" value="NZ_CP054038.1"/>
</dbReference>
<evidence type="ECO:0000259" key="2">
    <source>
        <dbReference type="Pfam" id="PF00534"/>
    </source>
</evidence>
<protein>
    <submittedName>
        <fullName evidence="3">Glycosyltransferase</fullName>
    </submittedName>
</protein>
<name>A0A7D4THV0_9MICO</name>
<accession>A0A7D4THV0</accession>
<dbReference type="SUPFAM" id="SSF53756">
    <property type="entry name" value="UDP-Glycosyltransferase/glycogen phosphorylase"/>
    <property type="match status" value="1"/>
</dbReference>
<dbReference type="Gene3D" id="3.40.50.2000">
    <property type="entry name" value="Glycogen Phosphorylase B"/>
    <property type="match status" value="2"/>
</dbReference>
<feature type="domain" description="Glycosyl transferase family 1" evidence="2">
    <location>
        <begin position="202"/>
        <end position="331"/>
    </location>
</feature>
<organism evidence="3 4">
    <name type="scientific">Microbacterium hominis</name>
    <dbReference type="NCBI Taxonomy" id="162426"/>
    <lineage>
        <taxon>Bacteria</taxon>
        <taxon>Bacillati</taxon>
        <taxon>Actinomycetota</taxon>
        <taxon>Actinomycetes</taxon>
        <taxon>Micrococcales</taxon>
        <taxon>Microbacteriaceae</taxon>
        <taxon>Microbacterium</taxon>
    </lineage>
</organism>
<evidence type="ECO:0000313" key="4">
    <source>
        <dbReference type="Proteomes" id="UP000502498"/>
    </source>
</evidence>
<dbReference type="PANTHER" id="PTHR12526:SF584">
    <property type="entry name" value="GLYCOSYLTRANSFERASE"/>
    <property type="match status" value="1"/>
</dbReference>
<dbReference type="Pfam" id="PF00534">
    <property type="entry name" value="Glycos_transf_1"/>
    <property type="match status" value="1"/>
</dbReference>
<dbReference type="EMBL" id="CP054038">
    <property type="protein sequence ID" value="QKJ20361.1"/>
    <property type="molecule type" value="Genomic_DNA"/>
</dbReference>
<dbReference type="InterPro" id="IPR001296">
    <property type="entry name" value="Glyco_trans_1"/>
</dbReference>
<evidence type="ECO:0000313" key="3">
    <source>
        <dbReference type="EMBL" id="QKJ20361.1"/>
    </source>
</evidence>
<sequence>MPGILIHEWLARHGGSENVFEVLSDAFPDAERFCLWNDSDGRFTGVEETLLARTPMRRSKAAALPFMPAVWRHLPRRDAEWMLCSTHLFSHHARFRGPARHAPKLVYAHTPARYVWTPELDGRGESALARAISAPLKPLDRRRAAEPVAIAANSAFIAQRIADTWEREATVIHPPIDAAAFAASGGELSAPERAVVTALPGEFLLGVSRFVSYKRLERVIEAGAVAGLPVVLAGSGPEEPRLRVLSEDLGVPVTFVHNPSRDLLRELYRRALALVFPAIEDFGIIPVEAMAAGTPVVANAIGGTAESVVDGVTGALVREWDRAELGAAISTAAAASREACVARAFEFDTPVFVDRVRTWVAASLSPSAAMPGAS</sequence>